<gene>
    <name evidence="1" type="ORF">GCM10022255_083450</name>
</gene>
<dbReference type="EMBL" id="BAABAT010000035">
    <property type="protein sequence ID" value="GAA4259319.1"/>
    <property type="molecule type" value="Genomic_DNA"/>
</dbReference>
<organism evidence="1 2">
    <name type="scientific">Dactylosporangium darangshiense</name>
    <dbReference type="NCBI Taxonomy" id="579108"/>
    <lineage>
        <taxon>Bacteria</taxon>
        <taxon>Bacillati</taxon>
        <taxon>Actinomycetota</taxon>
        <taxon>Actinomycetes</taxon>
        <taxon>Micromonosporales</taxon>
        <taxon>Micromonosporaceae</taxon>
        <taxon>Dactylosporangium</taxon>
    </lineage>
</organism>
<keyword evidence="2" id="KW-1185">Reference proteome</keyword>
<protein>
    <submittedName>
        <fullName evidence="1">Uncharacterized protein</fullName>
    </submittedName>
</protein>
<accession>A0ABP8DLY5</accession>
<dbReference type="Proteomes" id="UP001500620">
    <property type="component" value="Unassembled WGS sequence"/>
</dbReference>
<proteinExistence type="predicted"/>
<evidence type="ECO:0000313" key="2">
    <source>
        <dbReference type="Proteomes" id="UP001500620"/>
    </source>
</evidence>
<comment type="caution">
    <text evidence="1">The sequence shown here is derived from an EMBL/GenBank/DDBJ whole genome shotgun (WGS) entry which is preliminary data.</text>
</comment>
<reference evidence="2" key="1">
    <citation type="journal article" date="2019" name="Int. J. Syst. Evol. Microbiol.">
        <title>The Global Catalogue of Microorganisms (GCM) 10K type strain sequencing project: providing services to taxonomists for standard genome sequencing and annotation.</title>
        <authorList>
            <consortium name="The Broad Institute Genomics Platform"/>
            <consortium name="The Broad Institute Genome Sequencing Center for Infectious Disease"/>
            <person name="Wu L."/>
            <person name="Ma J."/>
        </authorList>
    </citation>
    <scope>NUCLEOTIDE SEQUENCE [LARGE SCALE GENOMIC DNA]</scope>
    <source>
        <strain evidence="2">JCM 17441</strain>
    </source>
</reference>
<name>A0ABP8DLY5_9ACTN</name>
<dbReference type="RefSeq" id="WP_345136232.1">
    <property type="nucleotide sequence ID" value="NZ_BAABAT010000035.1"/>
</dbReference>
<evidence type="ECO:0000313" key="1">
    <source>
        <dbReference type="EMBL" id="GAA4259319.1"/>
    </source>
</evidence>
<sequence length="170" mass="19049">MRTTDLRLLPDGRSIRVVLRLGGMSMLATRVASGSDEDAIADRWESGTSLPAMAAEFPAFGSVELAEARERGDITEYQWRDYYENPGRWWYLERMRTLIDAAFAEPRLRAVQPSLISHYTVLRLHLPGGSRPSAQRVADDSYLVRTADRREVGTGDGPRAVELLLRVLGS</sequence>